<organism evidence="1 2">
    <name type="scientific">Durusdinium trenchii</name>
    <dbReference type="NCBI Taxonomy" id="1381693"/>
    <lineage>
        <taxon>Eukaryota</taxon>
        <taxon>Sar</taxon>
        <taxon>Alveolata</taxon>
        <taxon>Dinophyceae</taxon>
        <taxon>Suessiales</taxon>
        <taxon>Symbiodiniaceae</taxon>
        <taxon>Durusdinium</taxon>
    </lineage>
</organism>
<sequence length="136" mass="14700">MDTTLAGSYWSYASNPPMGALVAGRACVQVLPRCLANRSHVSLKIGPSPSNQLACDLCSAVLSVGPSYFEMMRTYGTVYCSTCFKKVTASESVTDCLSCNGPIKYSMHVIQTKGCAPPATCQICQMAEEHEWFLVQ</sequence>
<keyword evidence="1" id="KW-0808">Transferase</keyword>
<evidence type="ECO:0000313" key="2">
    <source>
        <dbReference type="Proteomes" id="UP001642464"/>
    </source>
</evidence>
<comment type="caution">
    <text evidence="1">The sequence shown here is derived from an EMBL/GenBank/DDBJ whole genome shotgun (WGS) entry which is preliminary data.</text>
</comment>
<proteinExistence type="predicted"/>
<dbReference type="GO" id="GO:0016301">
    <property type="term" value="F:kinase activity"/>
    <property type="evidence" value="ECO:0007669"/>
    <property type="project" value="UniProtKB-KW"/>
</dbReference>
<dbReference type="EMBL" id="CAXAMM010011503">
    <property type="protein sequence ID" value="CAK9026320.1"/>
    <property type="molecule type" value="Genomic_DNA"/>
</dbReference>
<gene>
    <name evidence="1" type="ORF">SCF082_LOCUS17448</name>
</gene>
<evidence type="ECO:0000313" key="1">
    <source>
        <dbReference type="EMBL" id="CAK9026320.1"/>
    </source>
</evidence>
<keyword evidence="2" id="KW-1185">Reference proteome</keyword>
<name>A0ABP0KHP1_9DINO</name>
<keyword evidence="1" id="KW-0418">Kinase</keyword>
<reference evidence="1 2" key="1">
    <citation type="submission" date="2024-02" db="EMBL/GenBank/DDBJ databases">
        <authorList>
            <person name="Chen Y."/>
            <person name="Shah S."/>
            <person name="Dougan E. K."/>
            <person name="Thang M."/>
            <person name="Chan C."/>
        </authorList>
    </citation>
    <scope>NUCLEOTIDE SEQUENCE [LARGE SCALE GENOMIC DNA]</scope>
</reference>
<accession>A0ABP0KHP1</accession>
<dbReference type="Proteomes" id="UP001642464">
    <property type="component" value="Unassembled WGS sequence"/>
</dbReference>
<protein>
    <submittedName>
        <fullName evidence="1">Alpha-protein kinase vwkA</fullName>
    </submittedName>
</protein>